<comment type="caution">
    <text evidence="9">The sequence shown here is derived from an EMBL/GenBank/DDBJ whole genome shotgun (WGS) entry which is preliminary data.</text>
</comment>
<comment type="subcellular location">
    <subcellularLocation>
        <location evidence="1">Nucleus</location>
    </subcellularLocation>
</comment>
<dbReference type="SUPFAM" id="SSF49354">
    <property type="entry name" value="PapD-like"/>
    <property type="match status" value="1"/>
</dbReference>
<dbReference type="InterPro" id="IPR000504">
    <property type="entry name" value="RRM_dom"/>
</dbReference>
<accession>A0A9P1IGG0</accession>
<feature type="region of interest" description="Disordered" evidence="7">
    <location>
        <begin position="604"/>
        <end position="1033"/>
    </location>
</feature>
<evidence type="ECO:0000313" key="10">
    <source>
        <dbReference type="Proteomes" id="UP001152747"/>
    </source>
</evidence>
<dbReference type="OrthoDB" id="5860507at2759"/>
<keyword evidence="6" id="KW-0539">Nucleus</keyword>
<name>A0A9P1IGG0_9PELO</name>
<dbReference type="GO" id="GO:0042800">
    <property type="term" value="F:histone H3K4 methyltransferase activity"/>
    <property type="evidence" value="ECO:0007669"/>
    <property type="project" value="InterPro"/>
</dbReference>
<keyword evidence="10" id="KW-1185">Reference proteome</keyword>
<evidence type="ECO:0000256" key="6">
    <source>
        <dbReference type="ARBA" id="ARBA00023242"/>
    </source>
</evidence>
<sequence length="1222" mass="142802">MDSDKLIEIVIDMEEATPNDKLVITKIQSGTVAEGKLKIGDQVKKEWSRLQRYQRLFPRIAICRTDYKNFAFLETISLALINCWFYPDVTNELIRISTFHSPNDDLFKRIGPAMKKNPIETIKILTNIKNKNEISVAVDEFRQIEWQIQFGEKGYSGVNLEDFWKIYGDNPILPDFFQNEKTKRQRNMKLDTMIDHLKKFEIIYPTQCFDTLPNRRFKLRIFPTKVNLQATGGKKILKFRNLSQENLVFKVKVSDSEQIKITPNLGCVMSQQQITTTITQRRGKVAKHRLVIEFLRSETIENERIRELFSYNGNDVEQVSIELETTNFDEKTNNMSASHHYQQQHHHKSGKSRESSSSRIENHKCNLGWQYVKIDGKSYLRVDGEPRSIKNEHEFQSVRKFGVVHDPMKLQRNEKALVDPRISIQTKSNTIYDKYSIRSNVSFKAPKFRIDGDYVAIPPKREVAIFNMDDNCDTDILTDFAKECGAVEDVWVCRHPETKKHMKMAYIIFEKPKDALLFVERYQIVKLMATRIEAQCDPYLTHLNEKYEKETNHLLPLPKHLQIIDEKVLSGFREEILRNEQNLKLEESVKPEIEEEDVEIDVVKIEEPPLRSHTPPVFSQYSMQPSSSYDLDIPPPPARPVKAKSPPPPPPPPRKTSLPPPAPPPPPPPKPRRFEPFRLKTPLKNPFGVVLDESIWRPNKTYEPYPEKVKLTEVEEKEFKCPELPRKRKIEESRDKEMNNNNNNNNNERRVNPDTSYHGFPEPPPKYSEIDPIRRSHSHNQRPSSSSANRSDSGEDRRHRRNTQRSSTEKDETEKVLKVETYRMRSIKYGGNGFKMSEYVKEYKSKTLLAGGLETISSDDRTPRSRSMSISSTSSVPTYPDSDRDRRKKPKSSERRKERKFGWETESDDTDDSDRDRHRRGRKTRHSSSNDRERHRRKYRERDDERKSRGSKPRTPPSPRRSTTTTTSSYLSSCQQQKLGIPTFDKTRPPPPPPSTNRIPSTTSMYKKIIAPSTNIEESHSMRNIREDTPEMPAESLQQRITGLFGIGEKEQKPSTPDPKPIQMTTYTPMTFVNTSMDRHSSEDMDVEVSSEADTIEHNRETEFERQLRMKKEKMEDEKRIRDLKNGLNHKSTSKIDRELLKKITMAHTEYILRQKLSYVDEFLLNRAAQDEEKRKKEREERARLAAENPIIEPFADFMVRFCTIETVILNNWKSSQKTFFF</sequence>
<dbReference type="SMART" id="SM00360">
    <property type="entry name" value="RRM"/>
    <property type="match status" value="1"/>
</dbReference>
<dbReference type="GO" id="GO:0032259">
    <property type="term" value="P:methylation"/>
    <property type="evidence" value="ECO:0007669"/>
    <property type="project" value="UniProtKB-KW"/>
</dbReference>
<evidence type="ECO:0000256" key="4">
    <source>
        <dbReference type="ARBA" id="ARBA00022691"/>
    </source>
</evidence>
<dbReference type="InterPro" id="IPR044570">
    <property type="entry name" value="Set1-like"/>
</dbReference>
<dbReference type="InterPro" id="IPR012677">
    <property type="entry name" value="Nucleotide-bd_a/b_plait_sf"/>
</dbReference>
<feature type="compositionally biased region" description="Low complexity" evidence="7">
    <location>
        <begin position="865"/>
        <end position="880"/>
    </location>
</feature>
<feature type="compositionally biased region" description="Low complexity" evidence="7">
    <location>
        <begin position="960"/>
        <end position="969"/>
    </location>
</feature>
<feature type="compositionally biased region" description="Basic and acidic residues" evidence="7">
    <location>
        <begin position="881"/>
        <end position="903"/>
    </location>
</feature>
<evidence type="ECO:0000256" key="1">
    <source>
        <dbReference type="ARBA" id="ARBA00004123"/>
    </source>
</evidence>
<reference evidence="9" key="1">
    <citation type="submission" date="2022-11" db="EMBL/GenBank/DDBJ databases">
        <authorList>
            <person name="Kikuchi T."/>
        </authorList>
    </citation>
    <scope>NUCLEOTIDE SEQUENCE</scope>
    <source>
        <strain evidence="9">PS1010</strain>
    </source>
</reference>
<proteinExistence type="predicted"/>
<feature type="compositionally biased region" description="Polar residues" evidence="7">
    <location>
        <begin position="617"/>
        <end position="629"/>
    </location>
</feature>
<dbReference type="EMBL" id="CANHGI010000003">
    <property type="protein sequence ID" value="CAI5444605.1"/>
    <property type="molecule type" value="Genomic_DNA"/>
</dbReference>
<dbReference type="Gene3D" id="3.30.70.330">
    <property type="match status" value="1"/>
</dbReference>
<dbReference type="PANTHER" id="PTHR45814:SF2">
    <property type="entry name" value="HISTONE-LYSINE N-METHYLTRANSFERASE SETD1"/>
    <property type="match status" value="1"/>
</dbReference>
<keyword evidence="4" id="KW-0949">S-adenosyl-L-methionine</keyword>
<evidence type="ECO:0000256" key="7">
    <source>
        <dbReference type="SAM" id="MobiDB-lite"/>
    </source>
</evidence>
<dbReference type="GO" id="GO:0048188">
    <property type="term" value="C:Set1C/COMPASS complex"/>
    <property type="evidence" value="ECO:0007669"/>
    <property type="project" value="TreeGrafter"/>
</dbReference>
<feature type="compositionally biased region" description="Basic and acidic residues" evidence="7">
    <location>
        <begin position="807"/>
        <end position="823"/>
    </location>
</feature>
<dbReference type="Pfam" id="PF00635">
    <property type="entry name" value="Motile_Sperm"/>
    <property type="match status" value="1"/>
</dbReference>
<protein>
    <recommendedName>
        <fullName evidence="8">MSP domain-containing protein</fullName>
    </recommendedName>
</protein>
<feature type="domain" description="MSP" evidence="8">
    <location>
        <begin position="208"/>
        <end position="326"/>
    </location>
</feature>
<dbReference type="Gene3D" id="2.60.40.10">
    <property type="entry name" value="Immunoglobulins"/>
    <property type="match status" value="1"/>
</dbReference>
<feature type="compositionally biased region" description="Pro residues" evidence="7">
    <location>
        <begin position="633"/>
        <end position="669"/>
    </location>
</feature>
<keyword evidence="3" id="KW-0808">Transferase</keyword>
<evidence type="ECO:0000256" key="2">
    <source>
        <dbReference type="ARBA" id="ARBA00022603"/>
    </source>
</evidence>
<dbReference type="Proteomes" id="UP001152747">
    <property type="component" value="Unassembled WGS sequence"/>
</dbReference>
<keyword evidence="5" id="KW-0156">Chromatin regulator</keyword>
<dbReference type="GO" id="GO:0003723">
    <property type="term" value="F:RNA binding"/>
    <property type="evidence" value="ECO:0007669"/>
    <property type="project" value="InterPro"/>
</dbReference>
<dbReference type="InterPro" id="IPR013783">
    <property type="entry name" value="Ig-like_fold"/>
</dbReference>
<dbReference type="InterPro" id="IPR000535">
    <property type="entry name" value="MSP_dom"/>
</dbReference>
<keyword evidence="2" id="KW-0489">Methyltransferase</keyword>
<feature type="compositionally biased region" description="Basic and acidic residues" evidence="7">
    <location>
        <begin position="1017"/>
        <end position="1029"/>
    </location>
</feature>
<dbReference type="AlphaFoldDB" id="A0A9P1IGG0"/>
<dbReference type="Pfam" id="PF00076">
    <property type="entry name" value="RRM_1"/>
    <property type="match status" value="1"/>
</dbReference>
<dbReference type="InterPro" id="IPR035979">
    <property type="entry name" value="RBD_domain_sf"/>
</dbReference>
<dbReference type="PROSITE" id="PS50202">
    <property type="entry name" value="MSP"/>
    <property type="match status" value="1"/>
</dbReference>
<evidence type="ECO:0000256" key="3">
    <source>
        <dbReference type="ARBA" id="ARBA00022679"/>
    </source>
</evidence>
<feature type="compositionally biased region" description="Basic and acidic residues" evidence="7">
    <location>
        <begin position="705"/>
        <end position="738"/>
    </location>
</feature>
<evidence type="ECO:0000256" key="5">
    <source>
        <dbReference type="ARBA" id="ARBA00022853"/>
    </source>
</evidence>
<dbReference type="InterPro" id="IPR008962">
    <property type="entry name" value="PapD-like_sf"/>
</dbReference>
<organism evidence="9 10">
    <name type="scientific">Caenorhabditis angaria</name>
    <dbReference type="NCBI Taxonomy" id="860376"/>
    <lineage>
        <taxon>Eukaryota</taxon>
        <taxon>Metazoa</taxon>
        <taxon>Ecdysozoa</taxon>
        <taxon>Nematoda</taxon>
        <taxon>Chromadorea</taxon>
        <taxon>Rhabditida</taxon>
        <taxon>Rhabditina</taxon>
        <taxon>Rhabditomorpha</taxon>
        <taxon>Rhabditoidea</taxon>
        <taxon>Rhabditidae</taxon>
        <taxon>Peloderinae</taxon>
        <taxon>Caenorhabditis</taxon>
    </lineage>
</organism>
<feature type="compositionally biased region" description="Low complexity" evidence="7">
    <location>
        <begin position="781"/>
        <end position="791"/>
    </location>
</feature>
<dbReference type="SUPFAM" id="SSF54928">
    <property type="entry name" value="RNA-binding domain, RBD"/>
    <property type="match status" value="1"/>
</dbReference>
<evidence type="ECO:0000313" key="9">
    <source>
        <dbReference type="EMBL" id="CAI5444605.1"/>
    </source>
</evidence>
<gene>
    <name evidence="9" type="ORF">CAMP_LOCUS7242</name>
</gene>
<feature type="region of interest" description="Disordered" evidence="7">
    <location>
        <begin position="336"/>
        <end position="359"/>
    </location>
</feature>
<evidence type="ECO:0000259" key="8">
    <source>
        <dbReference type="PROSITE" id="PS50202"/>
    </source>
</evidence>
<dbReference type="PANTHER" id="PTHR45814">
    <property type="entry name" value="HISTONE-LYSINE N-METHYLTRANSFERASE SETD1"/>
    <property type="match status" value="1"/>
</dbReference>
<feature type="compositionally biased region" description="Basic residues" evidence="7">
    <location>
        <begin position="917"/>
        <end position="926"/>
    </location>
</feature>